<dbReference type="Proteomes" id="UP001321748">
    <property type="component" value="Chromosome"/>
</dbReference>
<dbReference type="Gene3D" id="1.10.60.10">
    <property type="entry name" value="Iron dependent repressor, metal binding and dimerisation domain"/>
    <property type="match status" value="1"/>
</dbReference>
<dbReference type="InterPro" id="IPR036388">
    <property type="entry name" value="WH-like_DNA-bd_sf"/>
</dbReference>
<evidence type="ECO:0000256" key="6">
    <source>
        <dbReference type="ARBA" id="ARBA00023015"/>
    </source>
</evidence>
<evidence type="ECO:0000313" key="13">
    <source>
        <dbReference type="EMBL" id="BDR54104.1"/>
    </source>
</evidence>
<dbReference type="Pfam" id="PF01325">
    <property type="entry name" value="Fe_dep_repress"/>
    <property type="match status" value="1"/>
</dbReference>
<reference evidence="13 14" key="1">
    <citation type="journal article" date="2023" name="Microbiol. Spectr.">
        <title>Symbiosis of Carpenter Bees with Uncharacterized Lactic Acid Bacteria Showing NAD Auxotrophy.</title>
        <authorList>
            <person name="Kawasaki S."/>
            <person name="Ozawa K."/>
            <person name="Mori T."/>
            <person name="Yamamoto A."/>
            <person name="Ito M."/>
            <person name="Ohkuma M."/>
            <person name="Sakamoto M."/>
            <person name="Matsutani M."/>
        </authorList>
    </citation>
    <scope>NUCLEOTIDE SEQUENCE [LARGE SCALE GENOMIC DNA]</scope>
    <source>
        <strain evidence="13 14">KimH</strain>
    </source>
</reference>
<keyword evidence="14" id="KW-1185">Reference proteome</keyword>
<evidence type="ECO:0000256" key="11">
    <source>
        <dbReference type="ARBA" id="ARBA00032593"/>
    </source>
</evidence>
<dbReference type="InterPro" id="IPR022687">
    <property type="entry name" value="HTH_DTXR"/>
</dbReference>
<comment type="subunit">
    <text evidence="3">Homodimer.</text>
</comment>
<dbReference type="PROSITE" id="PS50944">
    <property type="entry name" value="HTH_DTXR"/>
    <property type="match status" value="1"/>
</dbReference>
<dbReference type="PANTHER" id="PTHR33238:SF11">
    <property type="entry name" value="TRANSCRIPTIONAL REGULATOR MNTR"/>
    <property type="match status" value="1"/>
</dbReference>
<evidence type="ECO:0000256" key="5">
    <source>
        <dbReference type="ARBA" id="ARBA00022491"/>
    </source>
</evidence>
<name>A0ABM8BB12_9BIFI</name>
<evidence type="ECO:0000256" key="9">
    <source>
        <dbReference type="ARBA" id="ARBA00023163"/>
    </source>
</evidence>
<comment type="similarity">
    <text evidence="2">Belongs to the DtxR/MntR family.</text>
</comment>
<keyword evidence="7" id="KW-0238">DNA-binding</keyword>
<keyword evidence="5" id="KW-0678">Repressor</keyword>
<keyword evidence="10" id="KW-0464">Manganese</keyword>
<protein>
    <recommendedName>
        <fullName evidence="11">Manganese transport regulator</fullName>
    </recommendedName>
</protein>
<keyword evidence="8" id="KW-0010">Activator</keyword>
<evidence type="ECO:0000256" key="3">
    <source>
        <dbReference type="ARBA" id="ARBA00011738"/>
    </source>
</evidence>
<keyword evidence="6" id="KW-0805">Transcription regulation</keyword>
<gene>
    <name evidence="13" type="ORF">KIMH_02150</name>
</gene>
<dbReference type="SUPFAM" id="SSF47979">
    <property type="entry name" value="Iron-dependent repressor protein, dimerization domain"/>
    <property type="match status" value="1"/>
</dbReference>
<dbReference type="PANTHER" id="PTHR33238">
    <property type="entry name" value="IRON (METAL) DEPENDENT REPRESSOR, DTXR FAMILY"/>
    <property type="match status" value="1"/>
</dbReference>
<keyword evidence="9" id="KW-0804">Transcription</keyword>
<evidence type="ECO:0000256" key="7">
    <source>
        <dbReference type="ARBA" id="ARBA00023125"/>
    </source>
</evidence>
<dbReference type="InterPro" id="IPR001367">
    <property type="entry name" value="Fe_dep_repressor"/>
</dbReference>
<dbReference type="InterPro" id="IPR038157">
    <property type="entry name" value="FeoA_core_dom"/>
</dbReference>
<dbReference type="Pfam" id="PF02742">
    <property type="entry name" value="Fe_dep_repr_C"/>
    <property type="match status" value="1"/>
</dbReference>
<feature type="domain" description="HTH dtxR-type" evidence="12">
    <location>
        <begin position="6"/>
        <end position="68"/>
    </location>
</feature>
<dbReference type="InterPro" id="IPR036390">
    <property type="entry name" value="WH_DNA-bd_sf"/>
</dbReference>
<dbReference type="SUPFAM" id="SSF46785">
    <property type="entry name" value="Winged helix' DNA-binding domain"/>
    <property type="match status" value="1"/>
</dbReference>
<dbReference type="InterPro" id="IPR050536">
    <property type="entry name" value="DtxR_MntR_Metal-Reg"/>
</dbReference>
<keyword evidence="4" id="KW-0963">Cytoplasm</keyword>
<comment type="subcellular location">
    <subcellularLocation>
        <location evidence="1">Cytoplasm</location>
    </subcellularLocation>
</comment>
<sequence>MTLEDLSANSQDYLKMIWDLQEWDPRPVQPSALAKKANVKLSTVSGAITRLTAAGLVEHEPYGGVVLSDLGRQYAVKMVRRHRLIETFLVQTLGYGWDEVHDEAERLEHAVSDDLVERVDVLLDHPDRDPHGDSIPLADGCLPLRDDSIPLSEAPDGALVKVERVSDEDSEMLRYLQSERVSVGTRLLVCSQSPYSEAVSVRLVKEFSWPVDESSLINKSSTTSSDMQTSLIFGPVVASRIRVCIVQ</sequence>
<dbReference type="Gene3D" id="2.30.30.90">
    <property type="match status" value="1"/>
</dbReference>
<dbReference type="SMART" id="SM00529">
    <property type="entry name" value="HTH_DTXR"/>
    <property type="match status" value="1"/>
</dbReference>
<evidence type="ECO:0000256" key="4">
    <source>
        <dbReference type="ARBA" id="ARBA00022490"/>
    </source>
</evidence>
<dbReference type="Gene3D" id="1.10.10.10">
    <property type="entry name" value="Winged helix-like DNA-binding domain superfamily/Winged helix DNA-binding domain"/>
    <property type="match status" value="1"/>
</dbReference>
<evidence type="ECO:0000259" key="12">
    <source>
        <dbReference type="PROSITE" id="PS50944"/>
    </source>
</evidence>
<proteinExistence type="inferred from homology"/>
<organism evidence="13 14">
    <name type="scientific">Bombiscardovia apis</name>
    <dbReference type="NCBI Taxonomy" id="2932182"/>
    <lineage>
        <taxon>Bacteria</taxon>
        <taxon>Bacillati</taxon>
        <taxon>Actinomycetota</taxon>
        <taxon>Actinomycetes</taxon>
        <taxon>Bifidobacteriales</taxon>
        <taxon>Bifidobacteriaceae</taxon>
        <taxon>Bombiscardovia</taxon>
    </lineage>
</organism>
<dbReference type="Pfam" id="PF04023">
    <property type="entry name" value="FeoA"/>
    <property type="match status" value="1"/>
</dbReference>
<evidence type="ECO:0000256" key="10">
    <source>
        <dbReference type="ARBA" id="ARBA00023211"/>
    </source>
</evidence>
<evidence type="ECO:0000256" key="8">
    <source>
        <dbReference type="ARBA" id="ARBA00023159"/>
    </source>
</evidence>
<dbReference type="InterPro" id="IPR036421">
    <property type="entry name" value="Fe_dep_repressor_sf"/>
</dbReference>
<dbReference type="EMBL" id="AP026800">
    <property type="protein sequence ID" value="BDR54104.1"/>
    <property type="molecule type" value="Genomic_DNA"/>
</dbReference>
<evidence type="ECO:0000256" key="1">
    <source>
        <dbReference type="ARBA" id="ARBA00004496"/>
    </source>
</evidence>
<dbReference type="RefSeq" id="WP_317643123.1">
    <property type="nucleotide sequence ID" value="NZ_AP026800.1"/>
</dbReference>
<evidence type="ECO:0000256" key="2">
    <source>
        <dbReference type="ARBA" id="ARBA00007871"/>
    </source>
</evidence>
<dbReference type="InterPro" id="IPR022689">
    <property type="entry name" value="Iron_dep_repressor"/>
</dbReference>
<dbReference type="InterPro" id="IPR007167">
    <property type="entry name" value="Fe-transptr_FeoA-like"/>
</dbReference>
<accession>A0ABM8BB12</accession>
<evidence type="ECO:0000313" key="14">
    <source>
        <dbReference type="Proteomes" id="UP001321748"/>
    </source>
</evidence>